<keyword evidence="1" id="KW-0472">Membrane</keyword>
<keyword evidence="1" id="KW-0812">Transmembrane</keyword>
<accession>A0A0E9X4U1</accession>
<organism evidence="2">
    <name type="scientific">Anguilla anguilla</name>
    <name type="common">European freshwater eel</name>
    <name type="synonym">Muraena anguilla</name>
    <dbReference type="NCBI Taxonomy" id="7936"/>
    <lineage>
        <taxon>Eukaryota</taxon>
        <taxon>Metazoa</taxon>
        <taxon>Chordata</taxon>
        <taxon>Craniata</taxon>
        <taxon>Vertebrata</taxon>
        <taxon>Euteleostomi</taxon>
        <taxon>Actinopterygii</taxon>
        <taxon>Neopterygii</taxon>
        <taxon>Teleostei</taxon>
        <taxon>Anguilliformes</taxon>
        <taxon>Anguillidae</taxon>
        <taxon>Anguilla</taxon>
    </lineage>
</organism>
<evidence type="ECO:0000256" key="1">
    <source>
        <dbReference type="SAM" id="Phobius"/>
    </source>
</evidence>
<dbReference type="EMBL" id="GBXM01010855">
    <property type="protein sequence ID" value="JAH97722.1"/>
    <property type="molecule type" value="Transcribed_RNA"/>
</dbReference>
<protein>
    <submittedName>
        <fullName evidence="2">Uncharacterized protein</fullName>
    </submittedName>
</protein>
<dbReference type="AlphaFoldDB" id="A0A0E9X4U1"/>
<feature type="transmembrane region" description="Helical" evidence="1">
    <location>
        <begin position="42"/>
        <end position="62"/>
    </location>
</feature>
<reference evidence="2" key="1">
    <citation type="submission" date="2014-11" db="EMBL/GenBank/DDBJ databases">
        <authorList>
            <person name="Amaro Gonzalez C."/>
        </authorList>
    </citation>
    <scope>NUCLEOTIDE SEQUENCE</scope>
</reference>
<evidence type="ECO:0000313" key="2">
    <source>
        <dbReference type="EMBL" id="JAH97722.1"/>
    </source>
</evidence>
<feature type="transmembrane region" description="Helical" evidence="1">
    <location>
        <begin position="12"/>
        <end position="36"/>
    </location>
</feature>
<reference evidence="2" key="2">
    <citation type="journal article" date="2015" name="Fish Shellfish Immunol.">
        <title>Early steps in the European eel (Anguilla anguilla)-Vibrio vulnificus interaction in the gills: Role of the RtxA13 toxin.</title>
        <authorList>
            <person name="Callol A."/>
            <person name="Pajuelo D."/>
            <person name="Ebbesson L."/>
            <person name="Teles M."/>
            <person name="MacKenzie S."/>
            <person name="Amaro C."/>
        </authorList>
    </citation>
    <scope>NUCLEOTIDE SEQUENCE</scope>
</reference>
<sequence>MLISLKGLEVIALLIFILVHFNLFLCQIDFIVFQLLANVSAFFELGWGAGCFTLYNTCMYLLY</sequence>
<keyword evidence="1" id="KW-1133">Transmembrane helix</keyword>
<name>A0A0E9X4U1_ANGAN</name>
<proteinExistence type="predicted"/>